<feature type="domain" description="AB hydrolase-1" evidence="2">
    <location>
        <begin position="54"/>
        <end position="273"/>
    </location>
</feature>
<dbReference type="EMBL" id="JACJIA010000011">
    <property type="protein sequence ID" value="MBA8955189.1"/>
    <property type="molecule type" value="Genomic_DNA"/>
</dbReference>
<dbReference type="GO" id="GO:0016020">
    <property type="term" value="C:membrane"/>
    <property type="evidence" value="ECO:0007669"/>
    <property type="project" value="TreeGrafter"/>
</dbReference>
<dbReference type="SUPFAM" id="SSF53474">
    <property type="entry name" value="alpha/beta-Hydrolases"/>
    <property type="match status" value="1"/>
</dbReference>
<dbReference type="GO" id="GO:0016787">
    <property type="term" value="F:hydrolase activity"/>
    <property type="evidence" value="ECO:0007669"/>
    <property type="project" value="UniProtKB-KW"/>
</dbReference>
<reference evidence="3 4" key="1">
    <citation type="submission" date="2020-08" db="EMBL/GenBank/DDBJ databases">
        <title>Genomic Encyclopedia of Type Strains, Phase IV (KMG-IV): sequencing the most valuable type-strain genomes for metagenomic binning, comparative biology and taxonomic classification.</title>
        <authorList>
            <person name="Goeker M."/>
        </authorList>
    </citation>
    <scope>NUCLEOTIDE SEQUENCE [LARGE SCALE GENOMIC DNA]</scope>
    <source>
        <strain evidence="3 4">DSM 44197</strain>
    </source>
</reference>
<dbReference type="PRINTS" id="PR00111">
    <property type="entry name" value="ABHYDROLASE"/>
</dbReference>
<sequence length="282" mass="31322">MNEVYRSPEGRRLVEGRYRELLASWPVPVERRHVPTRRGDTFVVSAGPPDAPPLVLLHGSGGNALTWRDDMPVWAGRFRVHAVDVLGEPGLSEPVRLPLADEEHALWLDEVLGGLEVDRAAVAGMSLGGRLALDYAVRRPGRVERLVLLCPGGVGRQKTGAVLLASLLLPFGRRARIRAMDLVLGPRPATPQDREIGEYVAFVHENFRPRRDRLPVFSDADLASLTMPVLVIVGDRDPMFDSRATLRRLPRAEHVLLENTGHLIVGQARRVLDFLGPERRRA</sequence>
<accession>A0A7W3LVQ3</accession>
<comment type="caution">
    <text evidence="3">The sequence shown here is derived from an EMBL/GenBank/DDBJ whole genome shotgun (WGS) entry which is preliminary data.</text>
</comment>
<proteinExistence type="predicted"/>
<organism evidence="3 4">
    <name type="scientific">Actinomadura namibiensis</name>
    <dbReference type="NCBI Taxonomy" id="182080"/>
    <lineage>
        <taxon>Bacteria</taxon>
        <taxon>Bacillati</taxon>
        <taxon>Actinomycetota</taxon>
        <taxon>Actinomycetes</taxon>
        <taxon>Streptosporangiales</taxon>
        <taxon>Thermomonosporaceae</taxon>
        <taxon>Actinomadura</taxon>
    </lineage>
</organism>
<dbReference type="InterPro" id="IPR000073">
    <property type="entry name" value="AB_hydrolase_1"/>
</dbReference>
<keyword evidence="4" id="KW-1185">Reference proteome</keyword>
<dbReference type="RefSeq" id="WP_182847210.1">
    <property type="nucleotide sequence ID" value="NZ_BAAALP010000076.1"/>
</dbReference>
<dbReference type="InterPro" id="IPR050266">
    <property type="entry name" value="AB_hydrolase_sf"/>
</dbReference>
<keyword evidence="1" id="KW-0378">Hydrolase</keyword>
<dbReference type="AlphaFoldDB" id="A0A7W3LVQ3"/>
<dbReference type="Gene3D" id="3.40.50.1820">
    <property type="entry name" value="alpha/beta hydrolase"/>
    <property type="match status" value="1"/>
</dbReference>
<dbReference type="PANTHER" id="PTHR43798">
    <property type="entry name" value="MONOACYLGLYCEROL LIPASE"/>
    <property type="match status" value="1"/>
</dbReference>
<gene>
    <name evidence="3" type="ORF">HNR61_006863</name>
</gene>
<evidence type="ECO:0000259" key="2">
    <source>
        <dbReference type="Pfam" id="PF12697"/>
    </source>
</evidence>
<evidence type="ECO:0000256" key="1">
    <source>
        <dbReference type="ARBA" id="ARBA00022801"/>
    </source>
</evidence>
<dbReference type="Pfam" id="PF12697">
    <property type="entry name" value="Abhydrolase_6"/>
    <property type="match status" value="1"/>
</dbReference>
<evidence type="ECO:0000313" key="4">
    <source>
        <dbReference type="Proteomes" id="UP000572680"/>
    </source>
</evidence>
<dbReference type="PANTHER" id="PTHR43798:SF31">
    <property type="entry name" value="AB HYDROLASE SUPERFAMILY PROTEIN YCLE"/>
    <property type="match status" value="1"/>
</dbReference>
<name>A0A7W3LVQ3_ACTNM</name>
<protein>
    <submittedName>
        <fullName evidence="3">Pimeloyl-ACP methyl ester carboxylesterase</fullName>
    </submittedName>
</protein>
<dbReference type="Proteomes" id="UP000572680">
    <property type="component" value="Unassembled WGS sequence"/>
</dbReference>
<evidence type="ECO:0000313" key="3">
    <source>
        <dbReference type="EMBL" id="MBA8955189.1"/>
    </source>
</evidence>
<dbReference type="InterPro" id="IPR029058">
    <property type="entry name" value="AB_hydrolase_fold"/>
</dbReference>